<name>A0A269XHM9_9LACO</name>
<dbReference type="Proteomes" id="UP000216802">
    <property type="component" value="Unassembled WGS sequence"/>
</dbReference>
<reference evidence="3 4" key="1">
    <citation type="submission" date="2017-04" db="EMBL/GenBank/DDBJ databases">
        <title>Kefir bacterial isolates.</title>
        <authorList>
            <person name="Kim Y."/>
            <person name="Blasche S."/>
            <person name="Patil K.R."/>
        </authorList>
    </citation>
    <scope>NUCLEOTIDE SEQUENCE [LARGE SCALE GENOMIC DNA]</scope>
    <source>
        <strain evidence="3 4">OG2</strain>
    </source>
</reference>
<evidence type="ECO:0000313" key="3">
    <source>
        <dbReference type="EMBL" id="PAK72231.1"/>
    </source>
</evidence>
<dbReference type="Gene3D" id="3.40.50.300">
    <property type="entry name" value="P-loop containing nucleotide triphosphate hydrolases"/>
    <property type="match status" value="1"/>
</dbReference>
<dbReference type="SUPFAM" id="SSF52540">
    <property type="entry name" value="P-loop containing nucleoside triphosphate hydrolases"/>
    <property type="match status" value="1"/>
</dbReference>
<dbReference type="GO" id="GO:0003678">
    <property type="term" value="F:DNA helicase activity"/>
    <property type="evidence" value="ECO:0007669"/>
    <property type="project" value="TreeGrafter"/>
</dbReference>
<dbReference type="InterPro" id="IPR027417">
    <property type="entry name" value="P-loop_NTPase"/>
</dbReference>
<protein>
    <submittedName>
        <fullName evidence="3">Uncharacterized protein</fullName>
    </submittedName>
</protein>
<gene>
    <name evidence="3" type="ORF">B8W98_12560</name>
</gene>
<evidence type="ECO:0000313" key="4">
    <source>
        <dbReference type="Proteomes" id="UP000216802"/>
    </source>
</evidence>
<keyword evidence="2" id="KW-0547">Nucleotide-binding</keyword>
<keyword evidence="1" id="KW-0378">Hydrolase</keyword>
<proteinExistence type="predicted"/>
<feature type="non-terminal residue" evidence="3">
    <location>
        <position position="109"/>
    </location>
</feature>
<keyword evidence="2" id="KW-0067">ATP-binding</keyword>
<organism evidence="3 4">
    <name type="scientific">Lentilactobacillus parakefiri</name>
    <dbReference type="NCBI Taxonomy" id="152332"/>
    <lineage>
        <taxon>Bacteria</taxon>
        <taxon>Bacillati</taxon>
        <taxon>Bacillota</taxon>
        <taxon>Bacilli</taxon>
        <taxon>Lactobacillales</taxon>
        <taxon>Lactobacillaceae</taxon>
        <taxon>Lentilactobacillus</taxon>
    </lineage>
</organism>
<dbReference type="PANTHER" id="PTHR47964:SF1">
    <property type="entry name" value="ATP-DEPENDENT DNA HELICASE HOMOLOG RECG, CHLOROPLASTIC"/>
    <property type="match status" value="1"/>
</dbReference>
<comment type="caution">
    <text evidence="3">The sequence shown here is derived from an EMBL/GenBank/DDBJ whole genome shotgun (WGS) entry which is preliminary data.</text>
</comment>
<dbReference type="InterPro" id="IPR047112">
    <property type="entry name" value="RecG/Mfd"/>
</dbReference>
<dbReference type="GO" id="GO:0006281">
    <property type="term" value="P:DNA repair"/>
    <property type="evidence" value="ECO:0007669"/>
    <property type="project" value="InterPro"/>
</dbReference>
<dbReference type="RefSeq" id="WP_143443277.1">
    <property type="nucleotide sequence ID" value="NZ_NCXI01000330.1"/>
</dbReference>
<evidence type="ECO:0000256" key="2">
    <source>
        <dbReference type="ARBA" id="ARBA00022806"/>
    </source>
</evidence>
<feature type="non-terminal residue" evidence="3">
    <location>
        <position position="1"/>
    </location>
</feature>
<keyword evidence="2" id="KW-0347">Helicase</keyword>
<dbReference type="GO" id="GO:0016787">
    <property type="term" value="F:hydrolase activity"/>
    <property type="evidence" value="ECO:0007669"/>
    <property type="project" value="UniProtKB-KW"/>
</dbReference>
<accession>A0A269XHM9</accession>
<dbReference type="AlphaFoldDB" id="A0A269XHM9"/>
<sequence length="109" mass="12482">SPRLNKLGGTEWKKTKAKVQQSVEDIADELIDLYKEREMSVGYKYGEDTAEQSAFEHDFPYELTPDQDKSIEEIKSDMERERPMDRLLCGDVGYGKTEVAVRAAFKAVM</sequence>
<evidence type="ECO:0000256" key="1">
    <source>
        <dbReference type="ARBA" id="ARBA00022801"/>
    </source>
</evidence>
<dbReference type="PANTHER" id="PTHR47964">
    <property type="entry name" value="ATP-DEPENDENT DNA HELICASE HOMOLOG RECG, CHLOROPLASTIC"/>
    <property type="match status" value="1"/>
</dbReference>
<dbReference type="EMBL" id="NCXI01000330">
    <property type="protein sequence ID" value="PAK72231.1"/>
    <property type="molecule type" value="Genomic_DNA"/>
</dbReference>